<sequence>MASEAKFKFEPDYAVPPGETLKETLEHLGMSQAELARRTDLTTKTINGIIRGTDSISPKTALAFEKVLNVPARFWNNLEKNYREALARIQEKEKLEQGKDWLSRFPVRDLKKLGAVPDTKNKFELYSNLLNFFGVGNHQAWQKVWLGQEASFRKSPAFKQSPESVSAWLRLGEIQAQEMNCKPFDRDAFKKSLDKIRDTLVQKPIGQIWLQLMDLCARSGVALVCIPEFNKVHLSGATHWLNSQRAIIQVSFRHKSDDQFWFTFFHEAGHILKHGKKEGFIEDGEMKGEKEKEADRFAAEYLIPSEAYQELIHGNHRTKSFIRAFAKEWNLAPGIVVGRLQHEGRLPRTHLNDLKARFGPDQIKSFMACV</sequence>
<dbReference type="CDD" id="cd00093">
    <property type="entry name" value="HTH_XRE"/>
    <property type="match status" value="1"/>
</dbReference>
<keyword evidence="4" id="KW-1185">Reference proteome</keyword>
<dbReference type="EMBL" id="OX336137">
    <property type="protein sequence ID" value="CAI2719373.1"/>
    <property type="molecule type" value="Genomic_DNA"/>
</dbReference>
<reference evidence="3 4" key="1">
    <citation type="submission" date="2022-09" db="EMBL/GenBank/DDBJ databases">
        <authorList>
            <person name="Kop L."/>
        </authorList>
    </citation>
    <scope>NUCLEOTIDE SEQUENCE [LARGE SCALE GENOMIC DNA]</scope>
    <source>
        <strain evidence="3 4">347</strain>
    </source>
</reference>
<dbReference type="Proteomes" id="UP001157733">
    <property type="component" value="Chromosome"/>
</dbReference>
<evidence type="ECO:0000256" key="1">
    <source>
        <dbReference type="ARBA" id="ARBA00007227"/>
    </source>
</evidence>
<dbReference type="Gene3D" id="1.10.260.40">
    <property type="entry name" value="lambda repressor-like DNA-binding domains"/>
    <property type="match status" value="1"/>
</dbReference>
<dbReference type="Pfam" id="PF01381">
    <property type="entry name" value="HTH_3"/>
    <property type="match status" value="1"/>
</dbReference>
<proteinExistence type="inferred from homology"/>
<dbReference type="InterPro" id="IPR052345">
    <property type="entry name" value="Rad_response_metalloprotease"/>
</dbReference>
<dbReference type="InterPro" id="IPR010359">
    <property type="entry name" value="IrrE_HExxH"/>
</dbReference>
<name>A0ABM9HGP5_9BACT</name>
<dbReference type="Pfam" id="PF06114">
    <property type="entry name" value="Peptidase_M78"/>
    <property type="match status" value="1"/>
</dbReference>
<evidence type="ECO:0000313" key="3">
    <source>
        <dbReference type="EMBL" id="CAI2719373.1"/>
    </source>
</evidence>
<dbReference type="PROSITE" id="PS50943">
    <property type="entry name" value="HTH_CROC1"/>
    <property type="match status" value="1"/>
</dbReference>
<dbReference type="Gene3D" id="1.10.10.2910">
    <property type="match status" value="1"/>
</dbReference>
<dbReference type="RefSeq" id="WP_282012210.1">
    <property type="nucleotide sequence ID" value="NZ_OX336137.1"/>
</dbReference>
<dbReference type="PANTHER" id="PTHR43236">
    <property type="entry name" value="ANTITOXIN HIGA1"/>
    <property type="match status" value="1"/>
</dbReference>
<dbReference type="PANTHER" id="PTHR43236:SF1">
    <property type="entry name" value="BLL7220 PROTEIN"/>
    <property type="match status" value="1"/>
</dbReference>
<comment type="similarity">
    <text evidence="1">Belongs to the short-chain fatty acyl-CoA assimilation regulator (ScfR) family.</text>
</comment>
<gene>
    <name evidence="3" type="ORF">NSPWAT_2517</name>
</gene>
<evidence type="ECO:0000313" key="4">
    <source>
        <dbReference type="Proteomes" id="UP001157733"/>
    </source>
</evidence>
<dbReference type="NCBIfam" id="TIGR02607">
    <property type="entry name" value="antidote_HigA"/>
    <property type="match status" value="1"/>
</dbReference>
<feature type="domain" description="HTH cro/C1-type" evidence="2">
    <location>
        <begin position="21"/>
        <end position="75"/>
    </location>
</feature>
<protein>
    <submittedName>
        <fullName evidence="3">HTH cro/C1-type domain-containing protein</fullName>
    </submittedName>
</protein>
<dbReference type="InterPro" id="IPR001387">
    <property type="entry name" value="Cro/C1-type_HTH"/>
</dbReference>
<dbReference type="InterPro" id="IPR010982">
    <property type="entry name" value="Lambda_DNA-bd_dom_sf"/>
</dbReference>
<evidence type="ECO:0000259" key="2">
    <source>
        <dbReference type="PROSITE" id="PS50943"/>
    </source>
</evidence>
<dbReference type="SUPFAM" id="SSF47413">
    <property type="entry name" value="lambda repressor-like DNA-binding domains"/>
    <property type="match status" value="1"/>
</dbReference>
<dbReference type="SMART" id="SM00530">
    <property type="entry name" value="HTH_XRE"/>
    <property type="match status" value="1"/>
</dbReference>
<accession>A0ABM9HGP5</accession>
<organism evidence="3 4">
    <name type="scientific">Nitrospina watsonii</name>
    <dbReference type="NCBI Taxonomy" id="1323948"/>
    <lineage>
        <taxon>Bacteria</taxon>
        <taxon>Pseudomonadati</taxon>
        <taxon>Nitrospinota/Tectimicrobiota group</taxon>
        <taxon>Nitrospinota</taxon>
        <taxon>Nitrospinia</taxon>
        <taxon>Nitrospinales</taxon>
        <taxon>Nitrospinaceae</taxon>
        <taxon>Nitrospina</taxon>
    </lineage>
</organism>
<dbReference type="InterPro" id="IPR013430">
    <property type="entry name" value="Toxin_antidote_HigA"/>
</dbReference>